<keyword evidence="3" id="KW-1185">Reference proteome</keyword>
<evidence type="ECO:0000259" key="1">
    <source>
        <dbReference type="PROSITE" id="PS50995"/>
    </source>
</evidence>
<dbReference type="EMBL" id="JAERRF010000049">
    <property type="protein sequence ID" value="MBL1102535.1"/>
    <property type="molecule type" value="Genomic_DNA"/>
</dbReference>
<dbReference type="Pfam" id="PF01047">
    <property type="entry name" value="MarR"/>
    <property type="match status" value="1"/>
</dbReference>
<dbReference type="Proteomes" id="UP000634229">
    <property type="component" value="Unassembled WGS sequence"/>
</dbReference>
<evidence type="ECO:0000313" key="2">
    <source>
        <dbReference type="EMBL" id="MBL1102535.1"/>
    </source>
</evidence>
<organism evidence="2 3">
    <name type="scientific">Streptomyces coffeae</name>
    <dbReference type="NCBI Taxonomy" id="621382"/>
    <lineage>
        <taxon>Bacteria</taxon>
        <taxon>Bacillati</taxon>
        <taxon>Actinomycetota</taxon>
        <taxon>Actinomycetes</taxon>
        <taxon>Kitasatosporales</taxon>
        <taxon>Streptomycetaceae</taxon>
        <taxon>Streptomyces</taxon>
    </lineage>
</organism>
<protein>
    <submittedName>
        <fullName evidence="2">MarR family transcriptional regulator</fullName>
    </submittedName>
</protein>
<sequence length="162" mass="17694">MEEAAHGGGTTQRGRLMEGLLAYGAAFTELGRRFAVQLGVHSTDAFALLEIASAEERGVPLSPALLSKRISLSSGAMTTLLNRLEQAGYITRSREHDDRRIVTLRSSPQVKERADEFFGSINERQDAVLSQYPDDLVEQFETVVTQLRSALEAELTPSTGGK</sequence>
<dbReference type="PANTHER" id="PTHR33164">
    <property type="entry name" value="TRANSCRIPTIONAL REGULATOR, MARR FAMILY"/>
    <property type="match status" value="1"/>
</dbReference>
<comment type="caution">
    <text evidence="2">The sequence shown here is derived from an EMBL/GenBank/DDBJ whole genome shotgun (WGS) entry which is preliminary data.</text>
</comment>
<feature type="domain" description="HTH marR-type" evidence="1">
    <location>
        <begin position="13"/>
        <end position="149"/>
    </location>
</feature>
<gene>
    <name evidence="2" type="ORF">JK363_39230</name>
</gene>
<dbReference type="SUPFAM" id="SSF46785">
    <property type="entry name" value="Winged helix' DNA-binding domain"/>
    <property type="match status" value="1"/>
</dbReference>
<dbReference type="InterPro" id="IPR036388">
    <property type="entry name" value="WH-like_DNA-bd_sf"/>
</dbReference>
<dbReference type="InterPro" id="IPR000835">
    <property type="entry name" value="HTH_MarR-typ"/>
</dbReference>
<accession>A0ABS1NRT5</accession>
<dbReference type="InterPro" id="IPR036390">
    <property type="entry name" value="WH_DNA-bd_sf"/>
</dbReference>
<reference evidence="2 3" key="1">
    <citation type="submission" date="2021-01" db="EMBL/GenBank/DDBJ databases">
        <title>WGS of actinomycetes isolated from Thailand.</title>
        <authorList>
            <person name="Thawai C."/>
        </authorList>
    </citation>
    <scope>NUCLEOTIDE SEQUENCE [LARGE SCALE GENOMIC DNA]</scope>
    <source>
        <strain evidence="2 3">CA1R205</strain>
    </source>
</reference>
<name>A0ABS1NRT5_9ACTN</name>
<dbReference type="PANTHER" id="PTHR33164:SF106">
    <property type="entry name" value="TRANSCRIPTIONAL REGULATORY PROTEIN"/>
    <property type="match status" value="1"/>
</dbReference>
<dbReference type="SMART" id="SM00347">
    <property type="entry name" value="HTH_MARR"/>
    <property type="match status" value="1"/>
</dbReference>
<dbReference type="PROSITE" id="PS50995">
    <property type="entry name" value="HTH_MARR_2"/>
    <property type="match status" value="1"/>
</dbReference>
<evidence type="ECO:0000313" key="3">
    <source>
        <dbReference type="Proteomes" id="UP000634229"/>
    </source>
</evidence>
<dbReference type="PRINTS" id="PR00598">
    <property type="entry name" value="HTHMARR"/>
</dbReference>
<dbReference type="Gene3D" id="1.10.10.10">
    <property type="entry name" value="Winged helix-like DNA-binding domain superfamily/Winged helix DNA-binding domain"/>
    <property type="match status" value="1"/>
</dbReference>
<proteinExistence type="predicted"/>
<dbReference type="InterPro" id="IPR039422">
    <property type="entry name" value="MarR/SlyA-like"/>
</dbReference>